<name>A0A380PWU2_YERFR</name>
<organism evidence="1 2">
    <name type="scientific">Yersinia frederiksenii</name>
    <dbReference type="NCBI Taxonomy" id="29484"/>
    <lineage>
        <taxon>Bacteria</taxon>
        <taxon>Pseudomonadati</taxon>
        <taxon>Pseudomonadota</taxon>
        <taxon>Gammaproteobacteria</taxon>
        <taxon>Enterobacterales</taxon>
        <taxon>Yersiniaceae</taxon>
        <taxon>Yersinia</taxon>
    </lineage>
</organism>
<dbReference type="RefSeq" id="WP_004706920.1">
    <property type="nucleotide sequence ID" value="NZ_CABHYA010000104.1"/>
</dbReference>
<dbReference type="OrthoDB" id="6478262at2"/>
<gene>
    <name evidence="1" type="primary">spiC</name>
    <name evidence="1" type="ORF">NCTC11470_03131</name>
</gene>
<reference evidence="1 2" key="1">
    <citation type="submission" date="2018-06" db="EMBL/GenBank/DDBJ databases">
        <authorList>
            <consortium name="Pathogen Informatics"/>
            <person name="Doyle S."/>
        </authorList>
    </citation>
    <scope>NUCLEOTIDE SEQUENCE [LARGE SCALE GENOMIC DNA]</scope>
    <source>
        <strain evidence="1 2">NCTC11470</strain>
    </source>
</reference>
<dbReference type="EMBL" id="UHJA01000001">
    <property type="protein sequence ID" value="SUP78028.1"/>
    <property type="molecule type" value="Genomic_DNA"/>
</dbReference>
<protein>
    <submittedName>
        <fullName evidence="1">Secretion system apparatus protein B</fullName>
    </submittedName>
</protein>
<dbReference type="AlphaFoldDB" id="A0A380PWU2"/>
<accession>A0A380PWU2</accession>
<evidence type="ECO:0000313" key="1">
    <source>
        <dbReference type="EMBL" id="SUP78028.1"/>
    </source>
</evidence>
<dbReference type="Proteomes" id="UP000254835">
    <property type="component" value="Unassembled WGS sequence"/>
</dbReference>
<sequence>MLEILKMQPLVRDIDFSDKNMAKFTLNEIPARAVDYNHSICMGIFFIEKKMISDTVIHYITLMLVALDDTQDCALQLKDGYWWFWCRYTIDDRDNIKNTRHYLSVKLEQIYAVIQYLNSLAVTVNSSKSNVLCENEKNIGKVIS</sequence>
<proteinExistence type="predicted"/>
<evidence type="ECO:0000313" key="2">
    <source>
        <dbReference type="Proteomes" id="UP000254835"/>
    </source>
</evidence>
<dbReference type="GeneID" id="57904834"/>